<evidence type="ECO:0000259" key="5">
    <source>
        <dbReference type="Pfam" id="PF22936"/>
    </source>
</evidence>
<dbReference type="InterPro" id="IPR036397">
    <property type="entry name" value="RNaseH_sf"/>
</dbReference>
<dbReference type="SUPFAM" id="SSF53098">
    <property type="entry name" value="Ribonuclease H-like"/>
    <property type="match status" value="1"/>
</dbReference>
<dbReference type="InterPro" id="IPR057670">
    <property type="entry name" value="SH3_retrovirus"/>
</dbReference>
<dbReference type="Gene3D" id="3.30.420.10">
    <property type="entry name" value="Ribonuclease H-like superfamily/Ribonuclease H"/>
    <property type="match status" value="1"/>
</dbReference>
<feature type="compositionally biased region" description="Pro residues" evidence="3">
    <location>
        <begin position="869"/>
        <end position="891"/>
    </location>
</feature>
<sequence>MPKYHSEDGNPARANIKHALGHVHEGRTIDLSFYNDFSDDSVAKFSAIGIYIYSDAWGLDEVKKTLEQIEPYNLRLPALDDIQNLIYRRTVHEKIDKEENTIYKLPNQIKTNELFHHLRPCELVIRRMYFFRDRQDEVLPYGMILTRLFKNLKANMAQGSFDECYKLVPRKMSLAKAKQPKRPPPKRTRNVVAAAKLPILNPNEFGLWKMRIDQYFLMTDYSLWEVILNGDSSTPTRVIDVSVVPSVFATSTKTLVSTLPNVDNLSDVVIYSFFASQSNSPQLENEDLKQIDVDDLEEIDLKWQMAMLTMRARMFLQRTRRNLGANGTTSIGFDMSRWNATIAIDEVILLENAVGFYDWRFQADEEPINYAVMAFTSSSSSSFDNEVIDCDDLTSSESDDSVPTSLVHDRYKSGEGYHAIPPPYTGTFMPSKPDLVFYDAHTARLLPLSLKIGFLTQKMNLRDNLQQALKDKGVIDSGFSRHVTKNISYLSDFEEINGGYVTFGGNPKGGKITIKGKIKTSKLDFDDVYFVKELQFNLFSISQMCGKKNGVLFTNTECVVLSFDFKPPDEHHVLLRVLKENNMYNVDLKNIVSSGDLTSLFAKATLDESNLWHRRLGHINFKTMNKLVKWIKREFSVVRTPQHNRFTKRKNRTLIEAARTMLADSLLSILFWVEVVNIACYVQNRVLVTKPHNKTPYELLLGRIPSIGFMRPFGCLVTILNTLDPLGKFDGKADEGFLVGYSVTSKAFRVFNSRTRIVQETLHNNFLENQPNVARSRAKWLIYIDTLNQSINYQPVVAGNQPNHNADDANGVDCLSSEEIFAELARIGYEKPSTKLTFYKDDAEVEEDEDHNEVFAAFTPPLPTSATTPPLPQQEPIPSPPQAQPTQPSSPPHQHATFSESSMTLLNTLMETSQAKGQDVGEEKKIQIFWFKEVEEELDADEDATLRDVDTVVEMDADAQGRMEEDVTTAKEISDAEPTIFDDEEVTMARTLIKMKAEKQRILNEQIAKRLQDEEIEQAAARERQEKKYLESAKVLQQQYDQKQENIDWDIVAEQMQEKHVDNIKKYQSLKRKPICVAQARKNMIVYLKNMVGYKIQHFKGMTYDQVRPIFKREYNHVQTFLKSDRDEEPSKKRVTKETLLQESFKKLKAEVEVLGSSSTQQEETPTVDPTKISKEDVQNMLQIFPMAEFKVEALQVKYPLIDWEIYSKGSRTY</sequence>
<dbReference type="GO" id="GO:0008233">
    <property type="term" value="F:peptidase activity"/>
    <property type="evidence" value="ECO:0007669"/>
    <property type="project" value="UniProtKB-KW"/>
</dbReference>
<evidence type="ECO:0000256" key="2">
    <source>
        <dbReference type="SAM" id="Coils"/>
    </source>
</evidence>
<reference evidence="7" key="1">
    <citation type="journal article" date="2019" name="Sci. Rep.">
        <title>Draft genome of Tanacetum cinerariifolium, the natural source of mosquito coil.</title>
        <authorList>
            <person name="Yamashiro T."/>
            <person name="Shiraishi A."/>
            <person name="Satake H."/>
            <person name="Nakayama K."/>
        </authorList>
    </citation>
    <scope>NUCLEOTIDE SEQUENCE</scope>
</reference>
<feature type="compositionally biased region" description="Low complexity" evidence="3">
    <location>
        <begin position="859"/>
        <end position="868"/>
    </location>
</feature>
<gene>
    <name evidence="7" type="ORF">Tci_023789</name>
</gene>
<name>A0A6L2KQK4_TANCI</name>
<accession>A0A6L2KQK4</accession>
<dbReference type="Pfam" id="PF22936">
    <property type="entry name" value="Pol_BBD"/>
    <property type="match status" value="1"/>
</dbReference>
<dbReference type="InterPro" id="IPR012337">
    <property type="entry name" value="RNaseH-like_sf"/>
</dbReference>
<dbReference type="InterPro" id="IPR039537">
    <property type="entry name" value="Retrotran_Ty1/copia-like"/>
</dbReference>
<feature type="region of interest" description="Disordered" evidence="3">
    <location>
        <begin position="859"/>
        <end position="897"/>
    </location>
</feature>
<dbReference type="InterPro" id="IPR054722">
    <property type="entry name" value="PolX-like_BBD"/>
</dbReference>
<dbReference type="InterPro" id="IPR025724">
    <property type="entry name" value="GAG-pre-integrase_dom"/>
</dbReference>
<feature type="coiled-coil region" evidence="2">
    <location>
        <begin position="1004"/>
        <end position="1046"/>
    </location>
</feature>
<dbReference type="Pfam" id="PF25597">
    <property type="entry name" value="SH3_retrovirus"/>
    <property type="match status" value="1"/>
</dbReference>
<keyword evidence="1" id="KW-0645">Protease</keyword>
<dbReference type="PANTHER" id="PTHR42648">
    <property type="entry name" value="TRANSPOSASE, PUTATIVE-RELATED"/>
    <property type="match status" value="1"/>
</dbReference>
<evidence type="ECO:0000259" key="4">
    <source>
        <dbReference type="Pfam" id="PF13976"/>
    </source>
</evidence>
<protein>
    <submittedName>
        <fullName evidence="7">Ribonuclease H-like domain-containing protein</fullName>
    </submittedName>
</protein>
<dbReference type="PANTHER" id="PTHR42648:SF32">
    <property type="entry name" value="RIBONUCLEASE H-LIKE DOMAIN, GAG-PRE-INTEGRASE DOMAIN PROTEIN-RELATED"/>
    <property type="match status" value="1"/>
</dbReference>
<evidence type="ECO:0000256" key="3">
    <source>
        <dbReference type="SAM" id="MobiDB-lite"/>
    </source>
</evidence>
<keyword evidence="1" id="KW-0378">Hydrolase</keyword>
<proteinExistence type="predicted"/>
<feature type="domain" description="GAG-pre-integrase" evidence="4">
    <location>
        <begin position="583"/>
        <end position="629"/>
    </location>
</feature>
<evidence type="ECO:0000313" key="7">
    <source>
        <dbReference type="EMBL" id="GEU51811.1"/>
    </source>
</evidence>
<evidence type="ECO:0000256" key="1">
    <source>
        <dbReference type="ARBA" id="ARBA00022670"/>
    </source>
</evidence>
<comment type="caution">
    <text evidence="7">The sequence shown here is derived from an EMBL/GenBank/DDBJ whole genome shotgun (WGS) entry which is preliminary data.</text>
</comment>
<dbReference type="Pfam" id="PF13976">
    <property type="entry name" value="gag_pre-integrs"/>
    <property type="match status" value="1"/>
</dbReference>
<evidence type="ECO:0000259" key="6">
    <source>
        <dbReference type="Pfam" id="PF25597"/>
    </source>
</evidence>
<dbReference type="GO" id="GO:0006508">
    <property type="term" value="P:proteolysis"/>
    <property type="evidence" value="ECO:0007669"/>
    <property type="project" value="UniProtKB-KW"/>
</dbReference>
<keyword evidence="2" id="KW-0175">Coiled coil</keyword>
<feature type="domain" description="Retroviral polymerase SH3-like" evidence="6">
    <location>
        <begin position="715"/>
        <end position="771"/>
    </location>
</feature>
<dbReference type="AlphaFoldDB" id="A0A6L2KQK4"/>
<feature type="domain" description="Retrovirus-related Pol polyprotein from transposon TNT 1-94-like beta-barrel" evidence="5">
    <location>
        <begin position="474"/>
        <end position="546"/>
    </location>
</feature>
<dbReference type="GO" id="GO:0003676">
    <property type="term" value="F:nucleic acid binding"/>
    <property type="evidence" value="ECO:0007669"/>
    <property type="project" value="InterPro"/>
</dbReference>
<organism evidence="7">
    <name type="scientific">Tanacetum cinerariifolium</name>
    <name type="common">Dalmatian daisy</name>
    <name type="synonym">Chrysanthemum cinerariifolium</name>
    <dbReference type="NCBI Taxonomy" id="118510"/>
    <lineage>
        <taxon>Eukaryota</taxon>
        <taxon>Viridiplantae</taxon>
        <taxon>Streptophyta</taxon>
        <taxon>Embryophyta</taxon>
        <taxon>Tracheophyta</taxon>
        <taxon>Spermatophyta</taxon>
        <taxon>Magnoliopsida</taxon>
        <taxon>eudicotyledons</taxon>
        <taxon>Gunneridae</taxon>
        <taxon>Pentapetalae</taxon>
        <taxon>asterids</taxon>
        <taxon>campanulids</taxon>
        <taxon>Asterales</taxon>
        <taxon>Asteraceae</taxon>
        <taxon>Asteroideae</taxon>
        <taxon>Anthemideae</taxon>
        <taxon>Anthemidinae</taxon>
        <taxon>Tanacetum</taxon>
    </lineage>
</organism>
<dbReference type="EMBL" id="BKCJ010002923">
    <property type="protein sequence ID" value="GEU51811.1"/>
    <property type="molecule type" value="Genomic_DNA"/>
</dbReference>